<feature type="signal peptide" evidence="6">
    <location>
        <begin position="1"/>
        <end position="21"/>
    </location>
</feature>
<dbReference type="AlphaFoldDB" id="A0A8H7CT43"/>
<feature type="chain" id="PRO_5034947742" description="Dipeptidyl-peptidase V" evidence="6">
    <location>
        <begin position="22"/>
        <end position="740"/>
    </location>
</feature>
<evidence type="ECO:0000313" key="8">
    <source>
        <dbReference type="EMBL" id="KAF7346483.1"/>
    </source>
</evidence>
<evidence type="ECO:0000256" key="6">
    <source>
        <dbReference type="SAM" id="SignalP"/>
    </source>
</evidence>
<evidence type="ECO:0000256" key="2">
    <source>
        <dbReference type="ARBA" id="ARBA00022729"/>
    </source>
</evidence>
<keyword evidence="2 6" id="KW-0732">Signal</keyword>
<evidence type="ECO:0000313" key="9">
    <source>
        <dbReference type="Proteomes" id="UP000623467"/>
    </source>
</evidence>
<feature type="domain" description="Peptidase S9 prolyl oligopeptidase catalytic" evidence="7">
    <location>
        <begin position="504"/>
        <end position="690"/>
    </location>
</feature>
<dbReference type="InterPro" id="IPR001375">
    <property type="entry name" value="Peptidase_S9_cat"/>
</dbReference>
<dbReference type="GO" id="GO:0006508">
    <property type="term" value="P:proteolysis"/>
    <property type="evidence" value="ECO:0007669"/>
    <property type="project" value="InterPro"/>
</dbReference>
<organism evidence="8 9">
    <name type="scientific">Mycena sanguinolenta</name>
    <dbReference type="NCBI Taxonomy" id="230812"/>
    <lineage>
        <taxon>Eukaryota</taxon>
        <taxon>Fungi</taxon>
        <taxon>Dikarya</taxon>
        <taxon>Basidiomycota</taxon>
        <taxon>Agaricomycotina</taxon>
        <taxon>Agaricomycetes</taxon>
        <taxon>Agaricomycetidae</taxon>
        <taxon>Agaricales</taxon>
        <taxon>Marasmiineae</taxon>
        <taxon>Mycenaceae</taxon>
        <taxon>Mycena</taxon>
    </lineage>
</organism>
<dbReference type="Gene3D" id="3.40.50.1820">
    <property type="entry name" value="alpha/beta hydrolase"/>
    <property type="match status" value="1"/>
</dbReference>
<feature type="compositionally biased region" description="Polar residues" evidence="5">
    <location>
        <begin position="291"/>
        <end position="305"/>
    </location>
</feature>
<comment type="similarity">
    <text evidence="1">Belongs to the peptidase S9C family.</text>
</comment>
<gene>
    <name evidence="8" type="ORF">MSAN_01876400</name>
</gene>
<evidence type="ECO:0000256" key="1">
    <source>
        <dbReference type="ARBA" id="ARBA00010040"/>
    </source>
</evidence>
<dbReference type="PANTHER" id="PTHR42776">
    <property type="entry name" value="SERINE PEPTIDASE S9 FAMILY MEMBER"/>
    <property type="match status" value="1"/>
</dbReference>
<evidence type="ECO:0000256" key="5">
    <source>
        <dbReference type="SAM" id="MobiDB-lite"/>
    </source>
</evidence>
<dbReference type="InterPro" id="IPR029058">
    <property type="entry name" value="AB_hydrolase_fold"/>
</dbReference>
<keyword evidence="3" id="KW-0378">Hydrolase</keyword>
<proteinExistence type="inferred from homology"/>
<comment type="caution">
    <text evidence="8">The sequence shown here is derived from an EMBL/GenBank/DDBJ whole genome shotgun (WGS) entry which is preliminary data.</text>
</comment>
<dbReference type="OrthoDB" id="416344at2759"/>
<dbReference type="SUPFAM" id="SSF53474">
    <property type="entry name" value="alpha/beta-Hydrolases"/>
    <property type="match status" value="1"/>
</dbReference>
<dbReference type="GO" id="GO:0004252">
    <property type="term" value="F:serine-type endopeptidase activity"/>
    <property type="evidence" value="ECO:0007669"/>
    <property type="project" value="TreeGrafter"/>
</dbReference>
<dbReference type="Pfam" id="PF00326">
    <property type="entry name" value="Peptidase_S9"/>
    <property type="match status" value="1"/>
</dbReference>
<evidence type="ECO:0000256" key="3">
    <source>
        <dbReference type="ARBA" id="ARBA00022801"/>
    </source>
</evidence>
<sequence length="740" mass="82584">MRSLFSLLGLLVLQTTFYLTARTVASPAVPNNGFAEFALKEGPDVFSPRTLIELGRPGTGVANPAGDLVLVPHTKFSLEEKTNNKSIFIASLEENTKPLEIALPNGGETFWLDRRNVGHAVDSGKGVLDLYALNINLELNLTTPLSAAEPVFIGTFPTKTATKFQYSNGTLVFVDYVYADGNLTAAKEKDDRRVPNAPMVFDELNERFWDSWLSPKSASLFSVDLLPGSNGKWRMGAEFKNLLQGTRHTSDDFSFVGETVVYTTPDPELSPQHGRRNVYLVKTTDPGKPVQLTTGRQGSTASPTLDSGAAKAAWIQQDEDVPNAVNKIVVFDLLSKDQRTLASKWDRSPESLAFSHSGDVMYLTAEDHARVKVYALPIPPATLTSYPISPSSFHDPVPLTHKGAAEGLQPPPRRTPIIFHADIYASQAPLESKPKPTIAQITRFSADVLESKNLFEGEEFWFKGALDKDVQGWIFKPKGWDDKDKKKWPVVMNLGPHSSNADRWSERWNPQVFSQQGYFSIWMNPTGSTGFGAEFSDAIVEDWGGKPFVDMVNGFKLTQIGLSLRGASWGGYAINWIQGHPEYGFNFKALVAHDAVFDSRYSSYTTDVPRFFNHEFGGVPWSRESLNVHSKFNPAEFIHRWSTPALMIHGRKDFRLAETEGIGAFHALQQLGIPSRLVIFPDENHWLVTPFERMPVADGLFDRVLGHEHSLKWHYEVFKWFDEFVGERASASRPSRNLSK</sequence>
<evidence type="ECO:0000256" key="4">
    <source>
        <dbReference type="ARBA" id="ARBA00032829"/>
    </source>
</evidence>
<keyword evidence="9" id="KW-1185">Reference proteome</keyword>
<dbReference type="Proteomes" id="UP000623467">
    <property type="component" value="Unassembled WGS sequence"/>
</dbReference>
<protein>
    <recommendedName>
        <fullName evidence="4">Dipeptidyl-peptidase V</fullName>
    </recommendedName>
</protein>
<dbReference type="SUPFAM" id="SSF69304">
    <property type="entry name" value="Tricorn protease N-terminal domain"/>
    <property type="match status" value="1"/>
</dbReference>
<reference evidence="8" key="1">
    <citation type="submission" date="2020-05" db="EMBL/GenBank/DDBJ databases">
        <title>Mycena genomes resolve the evolution of fungal bioluminescence.</title>
        <authorList>
            <person name="Tsai I.J."/>
        </authorList>
    </citation>
    <scope>NUCLEOTIDE SEQUENCE</scope>
    <source>
        <strain evidence="8">160909Yilan</strain>
    </source>
</reference>
<dbReference type="EMBL" id="JACAZH010000019">
    <property type="protein sequence ID" value="KAF7346483.1"/>
    <property type="molecule type" value="Genomic_DNA"/>
</dbReference>
<accession>A0A8H7CT43</accession>
<feature type="region of interest" description="Disordered" evidence="5">
    <location>
        <begin position="285"/>
        <end position="305"/>
    </location>
</feature>
<evidence type="ECO:0000259" key="7">
    <source>
        <dbReference type="Pfam" id="PF00326"/>
    </source>
</evidence>
<dbReference type="PANTHER" id="PTHR42776:SF13">
    <property type="entry name" value="DIPEPTIDYL-PEPTIDASE 5"/>
    <property type="match status" value="1"/>
</dbReference>
<name>A0A8H7CT43_9AGAR</name>